<dbReference type="PROSITE" id="PS51257">
    <property type="entry name" value="PROKAR_LIPOPROTEIN"/>
    <property type="match status" value="1"/>
</dbReference>
<reference evidence="1 2" key="1">
    <citation type="submission" date="2015-04" db="EMBL/GenBank/DDBJ databases">
        <title>The draft genome sequence of Erythrobacter luteus KA37.</title>
        <authorList>
            <person name="Zhuang L."/>
            <person name="Liu Y."/>
            <person name="Shao Z."/>
        </authorList>
    </citation>
    <scope>NUCLEOTIDE SEQUENCE [LARGE SCALE GENOMIC DNA]</scope>
    <source>
        <strain evidence="1 2">KA37</strain>
    </source>
</reference>
<dbReference type="STRING" id="1581420.AAW00_06965"/>
<keyword evidence="2" id="KW-1185">Reference proteome</keyword>
<protein>
    <recommendedName>
        <fullName evidence="3">Lipoprotein</fullName>
    </recommendedName>
</protein>
<sequence>MKAIAIIASAVLLTGCQTVVSERVEDSLIDAGVPSGMAECMGDIWADDLSIAQIQGISRFAKAVRAEGRRLTARSLIAHAREWNDLEALAVVTTSTARCAFS</sequence>
<dbReference type="Proteomes" id="UP000053464">
    <property type="component" value="Unassembled WGS sequence"/>
</dbReference>
<comment type="caution">
    <text evidence="1">The sequence shown here is derived from an EMBL/GenBank/DDBJ whole genome shotgun (WGS) entry which is preliminary data.</text>
</comment>
<evidence type="ECO:0000313" key="2">
    <source>
        <dbReference type="Proteomes" id="UP000053464"/>
    </source>
</evidence>
<dbReference type="PATRIC" id="fig|1581420.6.peg.1417"/>
<name>A0A0G9MXP0_9SPHN</name>
<organism evidence="1 2">
    <name type="scientific">Aurantiacibacter luteus</name>
    <dbReference type="NCBI Taxonomy" id="1581420"/>
    <lineage>
        <taxon>Bacteria</taxon>
        <taxon>Pseudomonadati</taxon>
        <taxon>Pseudomonadota</taxon>
        <taxon>Alphaproteobacteria</taxon>
        <taxon>Sphingomonadales</taxon>
        <taxon>Erythrobacteraceae</taxon>
        <taxon>Aurantiacibacter</taxon>
    </lineage>
</organism>
<dbReference type="RefSeq" id="WP_047003681.1">
    <property type="nucleotide sequence ID" value="NZ_LBHB01000002.1"/>
</dbReference>
<dbReference type="EMBL" id="LBHB01000002">
    <property type="protein sequence ID" value="KLE34033.1"/>
    <property type="molecule type" value="Genomic_DNA"/>
</dbReference>
<accession>A0A0G9MXP0</accession>
<dbReference type="OrthoDB" id="7409816at2"/>
<evidence type="ECO:0008006" key="3">
    <source>
        <dbReference type="Google" id="ProtNLM"/>
    </source>
</evidence>
<gene>
    <name evidence="1" type="ORF">AAW00_06965</name>
</gene>
<dbReference type="AlphaFoldDB" id="A0A0G9MXP0"/>
<proteinExistence type="predicted"/>
<evidence type="ECO:0000313" key="1">
    <source>
        <dbReference type="EMBL" id="KLE34033.1"/>
    </source>
</evidence>